<evidence type="ECO:0000313" key="2">
    <source>
        <dbReference type="EMBL" id="KAF2715863.1"/>
    </source>
</evidence>
<feature type="region of interest" description="Disordered" evidence="1">
    <location>
        <begin position="1"/>
        <end position="28"/>
    </location>
</feature>
<evidence type="ECO:0000256" key="1">
    <source>
        <dbReference type="SAM" id="MobiDB-lite"/>
    </source>
</evidence>
<evidence type="ECO:0000313" key="3">
    <source>
        <dbReference type="Proteomes" id="UP000799441"/>
    </source>
</evidence>
<proteinExistence type="predicted"/>
<dbReference type="AlphaFoldDB" id="A0A9P4PVS6"/>
<name>A0A9P4PVS6_9PEZI</name>
<organism evidence="2 3">
    <name type="scientific">Polychaeton citri CBS 116435</name>
    <dbReference type="NCBI Taxonomy" id="1314669"/>
    <lineage>
        <taxon>Eukaryota</taxon>
        <taxon>Fungi</taxon>
        <taxon>Dikarya</taxon>
        <taxon>Ascomycota</taxon>
        <taxon>Pezizomycotina</taxon>
        <taxon>Dothideomycetes</taxon>
        <taxon>Dothideomycetidae</taxon>
        <taxon>Capnodiales</taxon>
        <taxon>Capnodiaceae</taxon>
        <taxon>Polychaeton</taxon>
    </lineage>
</organism>
<reference evidence="2" key="1">
    <citation type="journal article" date="2020" name="Stud. Mycol.">
        <title>101 Dothideomycetes genomes: a test case for predicting lifestyles and emergence of pathogens.</title>
        <authorList>
            <person name="Haridas S."/>
            <person name="Albert R."/>
            <person name="Binder M."/>
            <person name="Bloem J."/>
            <person name="Labutti K."/>
            <person name="Salamov A."/>
            <person name="Andreopoulos B."/>
            <person name="Baker S."/>
            <person name="Barry K."/>
            <person name="Bills G."/>
            <person name="Bluhm B."/>
            <person name="Cannon C."/>
            <person name="Castanera R."/>
            <person name="Culley D."/>
            <person name="Daum C."/>
            <person name="Ezra D."/>
            <person name="Gonzalez J."/>
            <person name="Henrissat B."/>
            <person name="Kuo A."/>
            <person name="Liang C."/>
            <person name="Lipzen A."/>
            <person name="Lutzoni F."/>
            <person name="Magnuson J."/>
            <person name="Mondo S."/>
            <person name="Nolan M."/>
            <person name="Ohm R."/>
            <person name="Pangilinan J."/>
            <person name="Park H.-J."/>
            <person name="Ramirez L."/>
            <person name="Alfaro M."/>
            <person name="Sun H."/>
            <person name="Tritt A."/>
            <person name="Yoshinaga Y."/>
            <person name="Zwiers L.-H."/>
            <person name="Turgeon B."/>
            <person name="Goodwin S."/>
            <person name="Spatafora J."/>
            <person name="Crous P."/>
            <person name="Grigoriev I."/>
        </authorList>
    </citation>
    <scope>NUCLEOTIDE SEQUENCE</scope>
    <source>
        <strain evidence="2">CBS 116435</strain>
    </source>
</reference>
<keyword evidence="3" id="KW-1185">Reference proteome</keyword>
<dbReference type="Proteomes" id="UP000799441">
    <property type="component" value="Unassembled WGS sequence"/>
</dbReference>
<protein>
    <submittedName>
        <fullName evidence="2">Uncharacterized protein</fullName>
    </submittedName>
</protein>
<comment type="caution">
    <text evidence="2">The sequence shown here is derived from an EMBL/GenBank/DDBJ whole genome shotgun (WGS) entry which is preliminary data.</text>
</comment>
<accession>A0A9P4PVS6</accession>
<dbReference type="EMBL" id="MU003947">
    <property type="protein sequence ID" value="KAF2715863.1"/>
    <property type="molecule type" value="Genomic_DNA"/>
</dbReference>
<gene>
    <name evidence="2" type="ORF">K431DRAFT_45817</name>
</gene>
<sequence length="198" mass="21659">MRGRRLQTSKRADSIGSPHKGRSVTALPPAHPHAVNFVAKGGLRNPTITLRSVGGSLVKVSVKWHTIGPRCRTLVQVSLSKHGLGIRLCLTRSHCTSFLAHGSASAAIRCLVSSDKHDMPFILRPHSGPDLPVARHCYRVAGSYVTQMACPACRPHLASGGRVTVLPCWERFHAHASMLMQGRTFRRTSANSWGYWGR</sequence>